<organism evidence="1 2">
    <name type="scientific">Trapa natans</name>
    <name type="common">Water chestnut</name>
    <dbReference type="NCBI Taxonomy" id="22666"/>
    <lineage>
        <taxon>Eukaryota</taxon>
        <taxon>Viridiplantae</taxon>
        <taxon>Streptophyta</taxon>
        <taxon>Embryophyta</taxon>
        <taxon>Tracheophyta</taxon>
        <taxon>Spermatophyta</taxon>
        <taxon>Magnoliopsida</taxon>
        <taxon>eudicotyledons</taxon>
        <taxon>Gunneridae</taxon>
        <taxon>Pentapetalae</taxon>
        <taxon>rosids</taxon>
        <taxon>malvids</taxon>
        <taxon>Myrtales</taxon>
        <taxon>Lythraceae</taxon>
        <taxon>Trapa</taxon>
    </lineage>
</organism>
<evidence type="ECO:0000313" key="1">
    <source>
        <dbReference type="EMBL" id="KAK4803852.1"/>
    </source>
</evidence>
<proteinExistence type="predicted"/>
<gene>
    <name evidence="1" type="ORF">SAY86_003669</name>
</gene>
<reference evidence="1 2" key="1">
    <citation type="journal article" date="2023" name="Hortic Res">
        <title>Pangenome of water caltrop reveals structural variations and asymmetric subgenome divergence after allopolyploidization.</title>
        <authorList>
            <person name="Zhang X."/>
            <person name="Chen Y."/>
            <person name="Wang L."/>
            <person name="Yuan Y."/>
            <person name="Fang M."/>
            <person name="Shi L."/>
            <person name="Lu R."/>
            <person name="Comes H.P."/>
            <person name="Ma Y."/>
            <person name="Chen Y."/>
            <person name="Huang G."/>
            <person name="Zhou Y."/>
            <person name="Zheng Z."/>
            <person name="Qiu Y."/>
        </authorList>
    </citation>
    <scope>NUCLEOTIDE SEQUENCE [LARGE SCALE GENOMIC DNA]</scope>
    <source>
        <strain evidence="1">F231</strain>
    </source>
</reference>
<dbReference type="EMBL" id="JAXQNO010000001">
    <property type="protein sequence ID" value="KAK4803852.1"/>
    <property type="molecule type" value="Genomic_DNA"/>
</dbReference>
<dbReference type="InterPro" id="IPR025322">
    <property type="entry name" value="PADRE_dom"/>
</dbReference>
<dbReference type="AlphaFoldDB" id="A0AAN7RH80"/>
<comment type="caution">
    <text evidence="1">The sequence shown here is derived from an EMBL/GenBank/DDBJ whole genome shotgun (WGS) entry which is preliminary data.</text>
</comment>
<keyword evidence="2" id="KW-1185">Reference proteome</keyword>
<evidence type="ECO:0000313" key="2">
    <source>
        <dbReference type="Proteomes" id="UP001346149"/>
    </source>
</evidence>
<dbReference type="Pfam" id="PF14009">
    <property type="entry name" value="PADRE"/>
    <property type="match status" value="1"/>
</dbReference>
<protein>
    <submittedName>
        <fullName evidence="1">Uncharacterized protein</fullName>
    </submittedName>
</protein>
<dbReference type="Proteomes" id="UP001346149">
    <property type="component" value="Unassembled WGS sequence"/>
</dbReference>
<sequence length="258" mass="28640">MHALSAYSSITHRLSLSLLNVRHNHLSIFPTVITAMGQCFSFHSATNDSTGSVVSLTARVISINGDLREYSVPISASQVIESETSSCSPFPACFLCNSDLLCYDEYIQAMRPSEGLSAGPIYFVLPRSKLENPLAASDMAALAVKASLALRTTDDGGISRGRWWRKSSKSQISPVLLVSNNSNDNNYNNHYNPTSVEKDDQIHGYDPYKTVKSFDSKPMSIDRPESLRKMNRLSSRRMKLAVRSFRMRLSTIYEGSVL</sequence>
<accession>A0AAN7RH80</accession>
<dbReference type="PANTHER" id="PTHR33052">
    <property type="entry name" value="DUF4228 DOMAIN PROTEIN-RELATED"/>
    <property type="match status" value="1"/>
</dbReference>
<name>A0AAN7RH80_TRANT</name>